<proteinExistence type="predicted"/>
<gene>
    <name evidence="2" type="ORF">LPB04_05725</name>
</gene>
<keyword evidence="1" id="KW-0812">Transmembrane</keyword>
<keyword evidence="3" id="KW-1185">Reference proteome</keyword>
<evidence type="ECO:0000256" key="1">
    <source>
        <dbReference type="SAM" id="Phobius"/>
    </source>
</evidence>
<protein>
    <submittedName>
        <fullName evidence="2">Uncharacterized protein</fullName>
    </submittedName>
</protein>
<feature type="transmembrane region" description="Helical" evidence="1">
    <location>
        <begin position="41"/>
        <end position="58"/>
    </location>
</feature>
<accession>A0A7L9U6X7</accession>
<reference evidence="2 3" key="1">
    <citation type="submission" date="2020-10" db="EMBL/GenBank/DDBJ databases">
        <title>Genome sequencing of Massilia sp. LPB0304.</title>
        <authorList>
            <person name="Kim J."/>
        </authorList>
    </citation>
    <scope>NUCLEOTIDE SEQUENCE [LARGE SCALE GENOMIC DNA]</scope>
    <source>
        <strain evidence="2 3">LPB0304</strain>
    </source>
</reference>
<dbReference type="KEGG" id="mlir:LPB04_05725"/>
<sequence length="64" mass="6797">MKTTASTFVSDLTKVWSCLDFAGELRDYATPVITRETRKGVALLSLVALLFLGLVPLAPGEAAA</sequence>
<evidence type="ECO:0000313" key="3">
    <source>
        <dbReference type="Proteomes" id="UP000593875"/>
    </source>
</evidence>
<evidence type="ECO:0000313" key="2">
    <source>
        <dbReference type="EMBL" id="QOL50784.1"/>
    </source>
</evidence>
<keyword evidence="1" id="KW-0472">Membrane</keyword>
<name>A0A7L9U6X7_9BURK</name>
<dbReference type="Proteomes" id="UP000593875">
    <property type="component" value="Chromosome"/>
</dbReference>
<dbReference type="AlphaFoldDB" id="A0A7L9U6X7"/>
<keyword evidence="1" id="KW-1133">Transmembrane helix</keyword>
<organism evidence="2 3">
    <name type="scientific">Massilia litorea</name>
    <dbReference type="NCBI Taxonomy" id="2769491"/>
    <lineage>
        <taxon>Bacteria</taxon>
        <taxon>Pseudomonadati</taxon>
        <taxon>Pseudomonadota</taxon>
        <taxon>Betaproteobacteria</taxon>
        <taxon>Burkholderiales</taxon>
        <taxon>Oxalobacteraceae</taxon>
        <taxon>Telluria group</taxon>
        <taxon>Massilia</taxon>
    </lineage>
</organism>
<dbReference type="EMBL" id="CP062941">
    <property type="protein sequence ID" value="QOL50784.1"/>
    <property type="molecule type" value="Genomic_DNA"/>
</dbReference>
<dbReference type="RefSeq" id="WP_193687771.1">
    <property type="nucleotide sequence ID" value="NZ_CP062941.1"/>
</dbReference>